<sequence length="139" mass="14943">MYSRAGRAARAKTSGRRARAGLAARADSDNIKTNIYTELTLSGKATSRSYVPRNESESRPSSLAPMRTDRVTSNVNETAREHVDSDSECTHPAAPARAPRAARTAPRAPPRPVASRPLPRTPLSVEYLADGAAPCDVMQ</sequence>
<organism evidence="2 3">
    <name type="scientific">Eumeta variegata</name>
    <name type="common">Bagworm moth</name>
    <name type="synonym">Eumeta japonica</name>
    <dbReference type="NCBI Taxonomy" id="151549"/>
    <lineage>
        <taxon>Eukaryota</taxon>
        <taxon>Metazoa</taxon>
        <taxon>Ecdysozoa</taxon>
        <taxon>Arthropoda</taxon>
        <taxon>Hexapoda</taxon>
        <taxon>Insecta</taxon>
        <taxon>Pterygota</taxon>
        <taxon>Neoptera</taxon>
        <taxon>Endopterygota</taxon>
        <taxon>Lepidoptera</taxon>
        <taxon>Glossata</taxon>
        <taxon>Ditrysia</taxon>
        <taxon>Tineoidea</taxon>
        <taxon>Psychidae</taxon>
        <taxon>Oiketicinae</taxon>
        <taxon>Eumeta</taxon>
    </lineage>
</organism>
<name>A0A4C1SZH3_EUMVA</name>
<keyword evidence="3" id="KW-1185">Reference proteome</keyword>
<gene>
    <name evidence="2" type="ORF">EVAR_4728_1</name>
</gene>
<feature type="compositionally biased region" description="Low complexity" evidence="1">
    <location>
        <begin position="92"/>
        <end position="106"/>
    </location>
</feature>
<dbReference type="EMBL" id="BGZK01000026">
    <property type="protein sequence ID" value="GBP07335.1"/>
    <property type="molecule type" value="Genomic_DNA"/>
</dbReference>
<protein>
    <submittedName>
        <fullName evidence="2">Uncharacterized protein</fullName>
    </submittedName>
</protein>
<reference evidence="2 3" key="1">
    <citation type="journal article" date="2019" name="Commun. Biol.">
        <title>The bagworm genome reveals a unique fibroin gene that provides high tensile strength.</title>
        <authorList>
            <person name="Kono N."/>
            <person name="Nakamura H."/>
            <person name="Ohtoshi R."/>
            <person name="Tomita M."/>
            <person name="Numata K."/>
            <person name="Arakawa K."/>
        </authorList>
    </citation>
    <scope>NUCLEOTIDE SEQUENCE [LARGE SCALE GENOMIC DNA]</scope>
</reference>
<evidence type="ECO:0000313" key="3">
    <source>
        <dbReference type="Proteomes" id="UP000299102"/>
    </source>
</evidence>
<proteinExistence type="predicted"/>
<evidence type="ECO:0000313" key="2">
    <source>
        <dbReference type="EMBL" id="GBP07335.1"/>
    </source>
</evidence>
<feature type="region of interest" description="Disordered" evidence="1">
    <location>
        <begin position="1"/>
        <end position="21"/>
    </location>
</feature>
<feature type="region of interest" description="Disordered" evidence="1">
    <location>
        <begin position="42"/>
        <end position="122"/>
    </location>
</feature>
<comment type="caution">
    <text evidence="2">The sequence shown here is derived from an EMBL/GenBank/DDBJ whole genome shotgun (WGS) entry which is preliminary data.</text>
</comment>
<feature type="compositionally biased region" description="Basic and acidic residues" evidence="1">
    <location>
        <begin position="78"/>
        <end position="89"/>
    </location>
</feature>
<accession>A0A4C1SZH3</accession>
<dbReference type="Proteomes" id="UP000299102">
    <property type="component" value="Unassembled WGS sequence"/>
</dbReference>
<evidence type="ECO:0000256" key="1">
    <source>
        <dbReference type="SAM" id="MobiDB-lite"/>
    </source>
</evidence>
<dbReference type="AlphaFoldDB" id="A0A4C1SZH3"/>
<feature type="compositionally biased region" description="Basic residues" evidence="1">
    <location>
        <begin position="7"/>
        <end position="19"/>
    </location>
</feature>